<evidence type="ECO:0000256" key="2">
    <source>
        <dbReference type="ARBA" id="ARBA00022670"/>
    </source>
</evidence>
<evidence type="ECO:0000256" key="1">
    <source>
        <dbReference type="ARBA" id="ARBA00005234"/>
    </source>
</evidence>
<name>A0A2G2ZXD8_CAPAN</name>
<evidence type="ECO:0000313" key="6">
    <source>
        <dbReference type="Proteomes" id="UP000222542"/>
    </source>
</evidence>
<dbReference type="PROSITE" id="PS50600">
    <property type="entry name" value="ULP_PROTEASE"/>
    <property type="match status" value="1"/>
</dbReference>
<dbReference type="InterPro" id="IPR038765">
    <property type="entry name" value="Papain-like_cys_pep_sf"/>
</dbReference>
<keyword evidence="2" id="KW-0645">Protease</keyword>
<proteinExistence type="inferred from homology"/>
<dbReference type="PANTHER" id="PTHR31470">
    <property type="entry name" value="CYSTEINE PROTEINASES SUPERFAMILY PROTEIN-RELATED-RELATED"/>
    <property type="match status" value="1"/>
</dbReference>
<evidence type="ECO:0000313" key="5">
    <source>
        <dbReference type="EMBL" id="PHT86652.1"/>
    </source>
</evidence>
<dbReference type="Pfam" id="PF02902">
    <property type="entry name" value="Peptidase_C48"/>
    <property type="match status" value="1"/>
</dbReference>
<dbReference type="Proteomes" id="UP000222542">
    <property type="component" value="Unassembled WGS sequence"/>
</dbReference>
<sequence>MTDNYLFKFYINKDYDLCQQQLKVLLNEECLINIIKGFRIPSAIPRHLINEVYIPIKYDDDLHWVLAVIVLKERCILVYDSISRRIRSGPLSKIQKLDKIFLTYPDISGFLDQKIHTDWSMIEAYRDKMDNPFDVLYVKGIAQQSSGSLDYNLFITAYAEYLSDRLQVPNDGLDAR</sequence>
<gene>
    <name evidence="5" type="ORF">T459_08758</name>
</gene>
<keyword evidence="6" id="KW-1185">Reference proteome</keyword>
<dbReference type="GO" id="GO:0008234">
    <property type="term" value="F:cysteine-type peptidase activity"/>
    <property type="evidence" value="ECO:0007669"/>
    <property type="project" value="InterPro"/>
</dbReference>
<dbReference type="SUPFAM" id="SSF54001">
    <property type="entry name" value="Cysteine proteinases"/>
    <property type="match status" value="1"/>
</dbReference>
<dbReference type="Gene3D" id="3.40.395.10">
    <property type="entry name" value="Adenoviral Proteinase, Chain A"/>
    <property type="match status" value="1"/>
</dbReference>
<dbReference type="EMBL" id="AYRZ02000003">
    <property type="protein sequence ID" value="PHT86652.1"/>
    <property type="molecule type" value="Genomic_DNA"/>
</dbReference>
<protein>
    <recommendedName>
        <fullName evidence="4">Ubiquitin-like protease family profile domain-containing protein</fullName>
    </recommendedName>
</protein>
<dbReference type="AlphaFoldDB" id="A0A2G2ZXD8"/>
<dbReference type="GO" id="GO:0006508">
    <property type="term" value="P:proteolysis"/>
    <property type="evidence" value="ECO:0007669"/>
    <property type="project" value="UniProtKB-KW"/>
</dbReference>
<organism evidence="5 6">
    <name type="scientific">Capsicum annuum</name>
    <name type="common">Capsicum pepper</name>
    <dbReference type="NCBI Taxonomy" id="4072"/>
    <lineage>
        <taxon>Eukaryota</taxon>
        <taxon>Viridiplantae</taxon>
        <taxon>Streptophyta</taxon>
        <taxon>Embryophyta</taxon>
        <taxon>Tracheophyta</taxon>
        <taxon>Spermatophyta</taxon>
        <taxon>Magnoliopsida</taxon>
        <taxon>eudicotyledons</taxon>
        <taxon>Gunneridae</taxon>
        <taxon>Pentapetalae</taxon>
        <taxon>asterids</taxon>
        <taxon>lamiids</taxon>
        <taxon>Solanales</taxon>
        <taxon>Solanaceae</taxon>
        <taxon>Solanoideae</taxon>
        <taxon>Capsiceae</taxon>
        <taxon>Capsicum</taxon>
    </lineage>
</organism>
<reference evidence="5 6" key="1">
    <citation type="journal article" date="2014" name="Nat. Genet.">
        <title>Genome sequence of the hot pepper provides insights into the evolution of pungency in Capsicum species.</title>
        <authorList>
            <person name="Kim S."/>
            <person name="Park M."/>
            <person name="Yeom S.I."/>
            <person name="Kim Y.M."/>
            <person name="Lee J.M."/>
            <person name="Lee H.A."/>
            <person name="Seo E."/>
            <person name="Choi J."/>
            <person name="Cheong K."/>
            <person name="Kim K.T."/>
            <person name="Jung K."/>
            <person name="Lee G.W."/>
            <person name="Oh S.K."/>
            <person name="Bae C."/>
            <person name="Kim S.B."/>
            <person name="Lee H.Y."/>
            <person name="Kim S.Y."/>
            <person name="Kim M.S."/>
            <person name="Kang B.C."/>
            <person name="Jo Y.D."/>
            <person name="Yang H.B."/>
            <person name="Jeong H.J."/>
            <person name="Kang W.H."/>
            <person name="Kwon J.K."/>
            <person name="Shin C."/>
            <person name="Lim J.Y."/>
            <person name="Park J.H."/>
            <person name="Huh J.H."/>
            <person name="Kim J.S."/>
            <person name="Kim B.D."/>
            <person name="Cohen O."/>
            <person name="Paran I."/>
            <person name="Suh M.C."/>
            <person name="Lee S.B."/>
            <person name="Kim Y.K."/>
            <person name="Shin Y."/>
            <person name="Noh S.J."/>
            <person name="Park J."/>
            <person name="Seo Y.S."/>
            <person name="Kwon S.Y."/>
            <person name="Kim H.A."/>
            <person name="Park J.M."/>
            <person name="Kim H.J."/>
            <person name="Choi S.B."/>
            <person name="Bosland P.W."/>
            <person name="Reeves G."/>
            <person name="Jo S.H."/>
            <person name="Lee B.W."/>
            <person name="Cho H.T."/>
            <person name="Choi H.S."/>
            <person name="Lee M.S."/>
            <person name="Yu Y."/>
            <person name="Do Choi Y."/>
            <person name="Park B.S."/>
            <person name="van Deynze A."/>
            <person name="Ashrafi H."/>
            <person name="Hill T."/>
            <person name="Kim W.T."/>
            <person name="Pai H.S."/>
            <person name="Ahn H.K."/>
            <person name="Yeam I."/>
            <person name="Giovannoni J.J."/>
            <person name="Rose J.K."/>
            <person name="Sorensen I."/>
            <person name="Lee S.J."/>
            <person name="Kim R.W."/>
            <person name="Choi I.Y."/>
            <person name="Choi B.S."/>
            <person name="Lim J.S."/>
            <person name="Lee Y.H."/>
            <person name="Choi D."/>
        </authorList>
    </citation>
    <scope>NUCLEOTIDE SEQUENCE [LARGE SCALE GENOMIC DNA]</scope>
    <source>
        <strain evidence="6">cv. CM334</strain>
    </source>
</reference>
<evidence type="ECO:0000256" key="3">
    <source>
        <dbReference type="ARBA" id="ARBA00022801"/>
    </source>
</evidence>
<comment type="caution">
    <text evidence="5">The sequence shown here is derived from an EMBL/GenBank/DDBJ whole genome shotgun (WGS) entry which is preliminary data.</text>
</comment>
<dbReference type="PANTHER" id="PTHR31470:SF46">
    <property type="entry name" value="ULP1 PROTEASE FAMILY, C-TERMINAL CATALYTIC DOMAIN CONTAINING PROTEIN"/>
    <property type="match status" value="1"/>
</dbReference>
<keyword evidence="3" id="KW-0378">Hydrolase</keyword>
<dbReference type="Gramene" id="PHT86652">
    <property type="protein sequence ID" value="PHT86652"/>
    <property type="gene ID" value="T459_08758"/>
</dbReference>
<dbReference type="InterPro" id="IPR003653">
    <property type="entry name" value="Peptidase_C48_C"/>
</dbReference>
<comment type="similarity">
    <text evidence="1">Belongs to the peptidase C48 family.</text>
</comment>
<accession>A0A2G2ZXD8</accession>
<reference evidence="5 6" key="2">
    <citation type="journal article" date="2017" name="Genome Biol.">
        <title>New reference genome sequences of hot pepper reveal the massive evolution of plant disease-resistance genes by retroduplication.</title>
        <authorList>
            <person name="Kim S."/>
            <person name="Park J."/>
            <person name="Yeom S.I."/>
            <person name="Kim Y.M."/>
            <person name="Seo E."/>
            <person name="Kim K.T."/>
            <person name="Kim M.S."/>
            <person name="Lee J.M."/>
            <person name="Cheong K."/>
            <person name="Shin H.S."/>
            <person name="Kim S.B."/>
            <person name="Han K."/>
            <person name="Lee J."/>
            <person name="Park M."/>
            <person name="Lee H.A."/>
            <person name="Lee H.Y."/>
            <person name="Lee Y."/>
            <person name="Oh S."/>
            <person name="Lee J.H."/>
            <person name="Choi E."/>
            <person name="Choi E."/>
            <person name="Lee S.E."/>
            <person name="Jeon J."/>
            <person name="Kim H."/>
            <person name="Choi G."/>
            <person name="Song H."/>
            <person name="Lee J."/>
            <person name="Lee S.C."/>
            <person name="Kwon J.K."/>
            <person name="Lee H.Y."/>
            <person name="Koo N."/>
            <person name="Hong Y."/>
            <person name="Kim R.W."/>
            <person name="Kang W.H."/>
            <person name="Huh J.H."/>
            <person name="Kang B.C."/>
            <person name="Yang T.J."/>
            <person name="Lee Y.H."/>
            <person name="Bennetzen J.L."/>
            <person name="Choi D."/>
        </authorList>
    </citation>
    <scope>NUCLEOTIDE SEQUENCE [LARGE SCALE GENOMIC DNA]</scope>
    <source>
        <strain evidence="6">cv. CM334</strain>
    </source>
</reference>
<feature type="domain" description="Ubiquitin-like protease family profile" evidence="4">
    <location>
        <begin position="1"/>
        <end position="162"/>
    </location>
</feature>
<evidence type="ECO:0000259" key="4">
    <source>
        <dbReference type="PROSITE" id="PS50600"/>
    </source>
</evidence>